<dbReference type="RefSeq" id="WP_089671201.1">
    <property type="nucleotide sequence ID" value="NZ_CP024845.1"/>
</dbReference>
<dbReference type="KEGG" id="hae:halTADL_1136"/>
<dbReference type="EMBL" id="FNYR01000004">
    <property type="protein sequence ID" value="SEI62080.1"/>
    <property type="molecule type" value="Genomic_DNA"/>
</dbReference>
<dbReference type="STRING" id="1073996.SAMN05444271_10459"/>
<gene>
    <name evidence="1" type="ORF">SAMN05444271_10459</name>
</gene>
<reference evidence="1 2" key="1">
    <citation type="submission" date="2016-10" db="EMBL/GenBank/DDBJ databases">
        <authorList>
            <person name="de Groot N.N."/>
        </authorList>
    </citation>
    <scope>NUCLEOTIDE SEQUENCE [LARGE SCALE GENOMIC DNA]</scope>
    <source>
        <strain evidence="1 2">DSM 22187</strain>
    </source>
</reference>
<evidence type="ECO:0000313" key="1">
    <source>
        <dbReference type="EMBL" id="SEI62080.1"/>
    </source>
</evidence>
<accession>A0A1H6SDI7</accession>
<dbReference type="Proteomes" id="UP000198888">
    <property type="component" value="Unassembled WGS sequence"/>
</dbReference>
<dbReference type="AlphaFoldDB" id="A0A1H6SDI7"/>
<protein>
    <submittedName>
        <fullName evidence="1">Uncharacterized protein</fullName>
    </submittedName>
</protein>
<dbReference type="OrthoDB" id="302685at2157"/>
<dbReference type="GeneID" id="35001952"/>
<name>A0A1H6SDI7_9EURY</name>
<sequence length="134" mass="14565">MRRIMRNALIAVGLVVVVLLALGALPSYLGSGQQYYLEVSATDDTETAVDVGNISERRYPYLTTALAADDGRSEGYQRGLGGFKEAFTHTPFDEHSALQQLEPGAARDSGDRVIIQLDEERYSVAIVNESGVTQ</sequence>
<organism evidence="1 2">
    <name type="scientific">Halohasta litchfieldiae</name>
    <dbReference type="NCBI Taxonomy" id="1073996"/>
    <lineage>
        <taxon>Archaea</taxon>
        <taxon>Methanobacteriati</taxon>
        <taxon>Methanobacteriota</taxon>
        <taxon>Stenosarchaea group</taxon>
        <taxon>Halobacteria</taxon>
        <taxon>Halobacteriales</taxon>
        <taxon>Haloferacaceae</taxon>
        <taxon>Halohasta</taxon>
    </lineage>
</organism>
<proteinExistence type="predicted"/>
<accession>A0A2H4Q0U4</accession>
<keyword evidence="2" id="KW-1185">Reference proteome</keyword>
<evidence type="ECO:0000313" key="2">
    <source>
        <dbReference type="Proteomes" id="UP000198888"/>
    </source>
</evidence>